<accession>A0ABQ7H3A7</accession>
<dbReference type="Pfam" id="PF04898">
    <property type="entry name" value="Glu_syn_central"/>
    <property type="match status" value="1"/>
</dbReference>
<keyword evidence="12" id="KW-0274">FAD</keyword>
<comment type="catalytic activity">
    <reaction evidence="20">
        <text>2 L-glutamate + NAD(+) = L-glutamine + 2-oxoglutarate + NADH + H(+)</text>
        <dbReference type="Rhea" id="RHEA:13753"/>
        <dbReference type="ChEBI" id="CHEBI:15378"/>
        <dbReference type="ChEBI" id="CHEBI:16810"/>
        <dbReference type="ChEBI" id="CHEBI:29985"/>
        <dbReference type="ChEBI" id="CHEBI:57540"/>
        <dbReference type="ChEBI" id="CHEBI:57945"/>
        <dbReference type="ChEBI" id="CHEBI:58359"/>
        <dbReference type="EC" id="1.4.1.14"/>
    </reaction>
</comment>
<dbReference type="InterPro" id="IPR036485">
    <property type="entry name" value="Glu_synth_asu_C_sf"/>
</dbReference>
<evidence type="ECO:0000259" key="23">
    <source>
        <dbReference type="Pfam" id="PF01493"/>
    </source>
</evidence>
<evidence type="ECO:0000256" key="1">
    <source>
        <dbReference type="ARBA" id="ARBA00001917"/>
    </source>
</evidence>
<comment type="pathway">
    <text evidence="6">Amino-acid biosynthesis; L-glutamate biosynthesis via GLT pathway; L-glutamate from 2-oxoglutarate and L-glutamine (NAD(+) route): step 1/1.</text>
</comment>
<dbReference type="Gene3D" id="3.60.20.10">
    <property type="entry name" value="Glutamine Phosphoribosylpyrophosphate, subunit 1, domain 1"/>
    <property type="match status" value="1"/>
</dbReference>
<dbReference type="NCBIfam" id="TIGR01317">
    <property type="entry name" value="GOGAT_sm_gam"/>
    <property type="match status" value="1"/>
</dbReference>
<evidence type="ECO:0000256" key="5">
    <source>
        <dbReference type="ARBA" id="ARBA00004909"/>
    </source>
</evidence>
<comment type="pathway">
    <text evidence="5">Nitrogen metabolism.</text>
</comment>
<feature type="domain" description="Glutamate synthase alpha subunit C-terminal" evidence="23">
    <location>
        <begin position="935"/>
        <end position="1112"/>
    </location>
</feature>
<dbReference type="InterPro" id="IPR023753">
    <property type="entry name" value="FAD/NAD-binding_dom"/>
</dbReference>
<keyword evidence="29" id="KW-1185">Reference proteome</keyword>
<dbReference type="Gene3D" id="1.10.1060.10">
    <property type="entry name" value="Alpha-helical ferredoxin"/>
    <property type="match status" value="1"/>
</dbReference>
<keyword evidence="13" id="KW-0315">Glutamine amidotransferase</keyword>
<evidence type="ECO:0000256" key="6">
    <source>
        <dbReference type="ARBA" id="ARBA00004944"/>
    </source>
</evidence>
<comment type="pathway">
    <text evidence="4">Energy metabolism; nitrogen metabolism.</text>
</comment>
<evidence type="ECO:0000256" key="12">
    <source>
        <dbReference type="ARBA" id="ARBA00022827"/>
    </source>
</evidence>
<keyword evidence="8" id="KW-0028">Amino-acid biosynthesis</keyword>
<dbReference type="Gene3D" id="3.50.50.60">
    <property type="entry name" value="FAD/NAD(P)-binding domain"/>
    <property type="match status" value="2"/>
</dbReference>
<name>A0ABQ7H3A7_DUNSA</name>
<dbReference type="SUPFAM" id="SSF46548">
    <property type="entry name" value="alpha-helical ferredoxin"/>
    <property type="match status" value="1"/>
</dbReference>
<evidence type="ECO:0000256" key="10">
    <source>
        <dbReference type="ARBA" id="ARBA00022643"/>
    </source>
</evidence>
<gene>
    <name evidence="28" type="ORF">DUNSADRAFT_13222</name>
</gene>
<evidence type="ECO:0000256" key="20">
    <source>
        <dbReference type="ARBA" id="ARBA00048867"/>
    </source>
</evidence>
<organism evidence="28 29">
    <name type="scientific">Dunaliella salina</name>
    <name type="common">Green alga</name>
    <name type="synonym">Protococcus salinus</name>
    <dbReference type="NCBI Taxonomy" id="3046"/>
    <lineage>
        <taxon>Eukaryota</taxon>
        <taxon>Viridiplantae</taxon>
        <taxon>Chlorophyta</taxon>
        <taxon>core chlorophytes</taxon>
        <taxon>Chlorophyceae</taxon>
        <taxon>CS clade</taxon>
        <taxon>Chlamydomonadales</taxon>
        <taxon>Dunaliellaceae</taxon>
        <taxon>Dunaliella</taxon>
    </lineage>
</organism>
<dbReference type="SUPFAM" id="SSF51395">
    <property type="entry name" value="FMN-linked oxidoreductases"/>
    <property type="match status" value="2"/>
</dbReference>
<sequence>MRSREGVMACKGLGVPEEVLQAIYPIVPATSSDTGAFDSVLELLTMCGRDIPEVMMMLVPEAWQNDPLMPQEKKDFYMMASCLMEPWDGPALLSFTDGRYIGATLDRNGLRPGRYYVTKDGRVVMGSEVGVVDIKPEDIKKKGRLMPGNIFLVDFDEHRVVEDKEMKERYARRQPYGEWLSRQVVTLKEVLGSVPEGVRQPKFLVPQNAALPAPASSNGHGPLEGAGLLSLLEPLKMFGYTREGLEMLMVPMAKTGAEPLGSMGNDSALAALSDRPKLPFEYFKQLFAQVTNPAIDPFREAVVTSLRCFVGPSGDVTETTESHAHRLDLAQPVLKLEEMEAIKAMDYRGWKTQVIDTTFPVSEGPGGLRTALDRIAAEAEAGVAAGYSFLVLSDRNFGPERAPVSSLLALGCVHHHLVHLKLRSRVGLFVESGEARELHQFCTLMGYGADGVCPYLAFEALISMQHNNGPLAGRDRNAIIDAYIKGIDVGILKVMSKMGISTLASYKGAQIFEALGLNDEVVGKCFQGTATRIAGAGFQQLGADALKLHNNAYNVHVLAEDTADAHAIPHPGEYHYRAGKDAELHLNDPEAMATLQAASQGNNRALFKAYSEKSTQLSRQIHLRGLLRFKRTAQSIPLDEVEPAAEIVKRFVTGAMSYGSISLEAHTTLALAMNTMGGKSNSGEGGENERRISPAPDGTKNPFRSAIKQVASGRFGVTANYLTNADELQIKVAQGAKPGCAEQSSAYLPMEASLRVKSMQVDGQLRTGRDVAIATLLGAEEYGFSTAPLITMGCIMMRKCHTNTCPVGIATQDPVLRAKFAGEPESVINFFFMVAEEMREIMASLGFTKVDDMVGRADMLEMDSEVINSSPKLAGIDLSRLLLPAGSLRPGAMQYCVSKQDHGLDTGLDVHLIPMCQSALVDKREDVEPVYLEMEVLNTHRAVGTTLSHEVSKRCGEAGLPRNTIHAKLTGHAGQSLGAWLCNGITLELEGDANDYVGKGLSGGIIAVYPPKASTFKPEENIIVGNVCLYGATEGEVYFRGMAAERFCVRNSGARAVVEGVGDHACEYMTGGVAVILGETGKNFGAGMSGGVAYVYDPKKKFKLLCNKDVAEALLPVEADTNVRQLKSILQQHVKMTGSDVARKLLINWDRERQNFAMVFPLEYRRALAEMEATAKAEAAEQALLASAGAKSKGSDAFEELKRMATRASVANPPKAIATDYQPQTPELDRKFLEREAAQGLPVKGMKLTWNESRPTVLPSKNADKRRGFVEYARKPMPYRPPEERVRDWKEVHAKISPDSRGELLHTQAARCMECGTPFCHQTASGCPLSNRIPEFNELVHQGDWRSALDRLLETNNFPEFTGRVCPAPCEGACVLGINENPVSIKTIENSIIDKAFEEGWMVPRPPSHRTGAKVAIVGSGPAGLAAADQLNKMGHEVTVFERSDRIGGLMMYGVPNMKTDKLDVVQRRVDLMAAEGVKFVVNANVGTNVDLKGLQQNHDALLLAAGSTRPRDLSAEGRELQGIHFAMEFLTANTRSLLDSGLADGNYISAAGKKVVVIGGGDTGTDCIGTSVRHGATSVVNLELMPRPPDTRAPGNAWPQWPRIFRVDYGHAEAALTYGQDPRKYSVMTRRFVGDEQGKLKGVEIVGVKMERDAQTGQFRPMEIPGTVQMLEADLVFLAMGFLGPEATLAEQLDIARDERSNFKAAFGDFATSVPGVFAAGDCRRGQSLVVWAIREGRDAAKSIDGFLESRVGRQLLANDVMGGITDVSAYSLPAAPSRRLAAV</sequence>
<evidence type="ECO:0000256" key="8">
    <source>
        <dbReference type="ARBA" id="ARBA00022605"/>
    </source>
</evidence>
<dbReference type="Gene3D" id="3.20.20.70">
    <property type="entry name" value="Aldolase class I"/>
    <property type="match status" value="3"/>
</dbReference>
<feature type="region of interest" description="Disordered" evidence="21">
    <location>
        <begin position="678"/>
        <end position="702"/>
    </location>
</feature>
<protein>
    <recommendedName>
        <fullName evidence="19">glutamate synthase (NADH)</fullName>
        <ecNumber evidence="19">1.4.1.14</ecNumber>
    </recommendedName>
</protein>
<evidence type="ECO:0000259" key="25">
    <source>
        <dbReference type="Pfam" id="PF04898"/>
    </source>
</evidence>
<proteinExistence type="inferred from homology"/>
<feature type="domain" description="Glutamate synthase" evidence="24">
    <location>
        <begin position="586"/>
        <end position="740"/>
    </location>
</feature>
<dbReference type="InterPro" id="IPR051394">
    <property type="entry name" value="Glutamate_Synthase"/>
</dbReference>
<keyword evidence="16" id="KW-0411">Iron-sulfur</keyword>
<feature type="domain" description="Glutamate synthase central-N" evidence="25">
    <location>
        <begin position="235"/>
        <end position="518"/>
    </location>
</feature>
<evidence type="ECO:0000256" key="18">
    <source>
        <dbReference type="ARBA" id="ARBA00023291"/>
    </source>
</evidence>
<dbReference type="InterPro" id="IPR002932">
    <property type="entry name" value="Glu_synthdom"/>
</dbReference>
<comment type="similarity">
    <text evidence="7">Belongs to the glutamate synthase family.</text>
</comment>
<dbReference type="InterPro" id="IPR002489">
    <property type="entry name" value="Glu_synth_asu_C"/>
</dbReference>
<dbReference type="SUPFAM" id="SSF69336">
    <property type="entry name" value="Alpha subunit of glutamate synthase, C-terminal domain"/>
    <property type="match status" value="1"/>
</dbReference>
<dbReference type="PANTHER" id="PTHR43100">
    <property type="entry name" value="GLUTAMATE SYNTHASE [NADPH] SMALL CHAIN"/>
    <property type="match status" value="1"/>
</dbReference>
<comment type="caution">
    <text evidence="28">The sequence shown here is derived from an EMBL/GenBank/DDBJ whole genome shotgun (WGS) entry which is preliminary data.</text>
</comment>
<comment type="cofactor">
    <cofactor evidence="2">
        <name>[3Fe-4S] cluster</name>
        <dbReference type="ChEBI" id="CHEBI:21137"/>
    </cofactor>
</comment>
<evidence type="ECO:0000256" key="7">
    <source>
        <dbReference type="ARBA" id="ARBA00009716"/>
    </source>
</evidence>
<evidence type="ECO:0000256" key="3">
    <source>
        <dbReference type="ARBA" id="ARBA00001974"/>
    </source>
</evidence>
<evidence type="ECO:0000259" key="27">
    <source>
        <dbReference type="Pfam" id="PF14691"/>
    </source>
</evidence>
<dbReference type="Gene3D" id="2.160.20.60">
    <property type="entry name" value="Glutamate synthase, alpha subunit, C-terminal domain"/>
    <property type="match status" value="1"/>
</dbReference>
<evidence type="ECO:0000256" key="17">
    <source>
        <dbReference type="ARBA" id="ARBA00023164"/>
    </source>
</evidence>
<keyword evidence="11" id="KW-0479">Metal-binding</keyword>
<feature type="domain" description="Glutamine amidotransferase type-2" evidence="22">
    <location>
        <begin position="1"/>
        <end position="179"/>
    </location>
</feature>
<dbReference type="Pfam" id="PF01493">
    <property type="entry name" value="GXGXG"/>
    <property type="match status" value="1"/>
</dbReference>
<reference evidence="28" key="1">
    <citation type="submission" date="2017-08" db="EMBL/GenBank/DDBJ databases">
        <authorList>
            <person name="Polle J.E."/>
            <person name="Barry K."/>
            <person name="Cushman J."/>
            <person name="Schmutz J."/>
            <person name="Tran D."/>
            <person name="Hathwaick L.T."/>
            <person name="Yim W.C."/>
            <person name="Jenkins J."/>
            <person name="Mckie-Krisberg Z.M."/>
            <person name="Prochnik S."/>
            <person name="Lindquist E."/>
            <person name="Dockter R.B."/>
            <person name="Adam C."/>
            <person name="Molina H."/>
            <person name="Bunkerborg J."/>
            <person name="Jin E."/>
            <person name="Buchheim M."/>
            <person name="Magnuson J."/>
        </authorList>
    </citation>
    <scope>NUCLEOTIDE SEQUENCE</scope>
    <source>
        <strain evidence="28">CCAP 19/18</strain>
    </source>
</reference>
<evidence type="ECO:0000256" key="13">
    <source>
        <dbReference type="ARBA" id="ARBA00022962"/>
    </source>
</evidence>
<dbReference type="SUPFAM" id="SSF56235">
    <property type="entry name" value="N-terminal nucleophile aminohydrolases (Ntn hydrolases)"/>
    <property type="match status" value="1"/>
</dbReference>
<dbReference type="InterPro" id="IPR013785">
    <property type="entry name" value="Aldolase_TIM"/>
</dbReference>
<evidence type="ECO:0000256" key="11">
    <source>
        <dbReference type="ARBA" id="ARBA00022723"/>
    </source>
</evidence>
<comment type="cofactor">
    <cofactor evidence="1">
        <name>FMN</name>
        <dbReference type="ChEBI" id="CHEBI:58210"/>
    </cofactor>
</comment>
<keyword evidence="10" id="KW-0288">FMN</keyword>
<dbReference type="Pfam" id="PF01645">
    <property type="entry name" value="Glu_synthase"/>
    <property type="match status" value="2"/>
</dbReference>
<dbReference type="InterPro" id="IPR009051">
    <property type="entry name" value="Helical_ferredxn"/>
</dbReference>
<keyword evidence="9" id="KW-0285">Flavoprotein</keyword>
<feature type="domain" description="FAD/NAD(P)-binding" evidence="26">
    <location>
        <begin position="1414"/>
        <end position="1738"/>
    </location>
</feature>
<dbReference type="InterPro" id="IPR017932">
    <property type="entry name" value="GATase_2_dom"/>
</dbReference>
<evidence type="ECO:0000256" key="9">
    <source>
        <dbReference type="ARBA" id="ARBA00022630"/>
    </source>
</evidence>
<evidence type="ECO:0000259" key="24">
    <source>
        <dbReference type="Pfam" id="PF01645"/>
    </source>
</evidence>
<dbReference type="CDD" id="cd02808">
    <property type="entry name" value="GltS_FMN"/>
    <property type="match status" value="1"/>
</dbReference>
<dbReference type="PRINTS" id="PR00419">
    <property type="entry name" value="ADXRDTASE"/>
</dbReference>
<comment type="cofactor">
    <cofactor evidence="3">
        <name>FAD</name>
        <dbReference type="ChEBI" id="CHEBI:57692"/>
    </cofactor>
</comment>
<dbReference type="InterPro" id="IPR006982">
    <property type="entry name" value="Glu_synth_centr_N"/>
</dbReference>
<dbReference type="PANTHER" id="PTHR43100:SF1">
    <property type="entry name" value="GLUTAMATE SYNTHASE [NADPH] SMALL CHAIN"/>
    <property type="match status" value="1"/>
</dbReference>
<dbReference type="EMBL" id="MU069487">
    <property type="protein sequence ID" value="KAF5841354.1"/>
    <property type="molecule type" value="Genomic_DNA"/>
</dbReference>
<dbReference type="EC" id="1.4.1.14" evidence="19"/>
<evidence type="ECO:0000256" key="21">
    <source>
        <dbReference type="SAM" id="MobiDB-lite"/>
    </source>
</evidence>
<dbReference type="SUPFAM" id="SSF51971">
    <property type="entry name" value="Nucleotide-binding domain"/>
    <property type="match status" value="1"/>
</dbReference>
<keyword evidence="14" id="KW-0560">Oxidoreductase</keyword>
<evidence type="ECO:0000259" key="26">
    <source>
        <dbReference type="Pfam" id="PF07992"/>
    </source>
</evidence>
<dbReference type="InterPro" id="IPR028261">
    <property type="entry name" value="DPD_II"/>
</dbReference>
<evidence type="ECO:0000256" key="15">
    <source>
        <dbReference type="ARBA" id="ARBA00023004"/>
    </source>
</evidence>
<dbReference type="InterPro" id="IPR036188">
    <property type="entry name" value="FAD/NAD-bd_sf"/>
</dbReference>
<evidence type="ECO:0000256" key="16">
    <source>
        <dbReference type="ARBA" id="ARBA00023014"/>
    </source>
</evidence>
<keyword evidence="15" id="KW-0408">Iron</keyword>
<dbReference type="InterPro" id="IPR006005">
    <property type="entry name" value="Glut_synth_ssu1"/>
</dbReference>
<dbReference type="InterPro" id="IPR029055">
    <property type="entry name" value="Ntn_hydrolases_N"/>
</dbReference>
<dbReference type="CDD" id="cd00982">
    <property type="entry name" value="gltB_C"/>
    <property type="match status" value="1"/>
</dbReference>
<feature type="domain" description="Dihydroprymidine dehydrogenase" evidence="27">
    <location>
        <begin position="1299"/>
        <end position="1400"/>
    </location>
</feature>
<keyword evidence="17" id="KW-0314">Glutamate biosynthesis</keyword>
<dbReference type="Pfam" id="PF07992">
    <property type="entry name" value="Pyr_redox_2"/>
    <property type="match status" value="1"/>
</dbReference>
<evidence type="ECO:0000256" key="4">
    <source>
        <dbReference type="ARBA" id="ARBA00004802"/>
    </source>
</evidence>
<keyword evidence="18" id="KW-0003">3Fe-4S</keyword>
<evidence type="ECO:0000313" key="29">
    <source>
        <dbReference type="Proteomes" id="UP000815325"/>
    </source>
</evidence>
<evidence type="ECO:0000256" key="2">
    <source>
        <dbReference type="ARBA" id="ARBA00001927"/>
    </source>
</evidence>
<evidence type="ECO:0000256" key="14">
    <source>
        <dbReference type="ARBA" id="ARBA00023002"/>
    </source>
</evidence>
<evidence type="ECO:0000313" key="28">
    <source>
        <dbReference type="EMBL" id="KAF5841354.1"/>
    </source>
</evidence>
<dbReference type="Pfam" id="PF14691">
    <property type="entry name" value="Fer4_20"/>
    <property type="match status" value="1"/>
</dbReference>
<evidence type="ECO:0000259" key="22">
    <source>
        <dbReference type="Pfam" id="PF00310"/>
    </source>
</evidence>
<dbReference type="Proteomes" id="UP000815325">
    <property type="component" value="Unassembled WGS sequence"/>
</dbReference>
<feature type="domain" description="Glutamate synthase" evidence="24">
    <location>
        <begin position="758"/>
        <end position="847"/>
    </location>
</feature>
<dbReference type="Pfam" id="PF00310">
    <property type="entry name" value="GATase_2"/>
    <property type="match status" value="1"/>
</dbReference>
<evidence type="ECO:0000256" key="19">
    <source>
        <dbReference type="ARBA" id="ARBA00024383"/>
    </source>
</evidence>